<dbReference type="SUPFAM" id="SSF56112">
    <property type="entry name" value="Protein kinase-like (PK-like)"/>
    <property type="match status" value="1"/>
</dbReference>
<protein>
    <submittedName>
        <fullName evidence="6">Kinase-like protein</fullName>
    </submittedName>
</protein>
<name>A0A1X2GN95_9FUNG</name>
<proteinExistence type="predicted"/>
<keyword evidence="3 6" id="KW-0418">Kinase</keyword>
<dbReference type="GO" id="GO:0005524">
    <property type="term" value="F:ATP binding"/>
    <property type="evidence" value="ECO:0007669"/>
    <property type="project" value="UniProtKB-KW"/>
</dbReference>
<keyword evidence="2" id="KW-0547">Nucleotide-binding</keyword>
<evidence type="ECO:0000256" key="2">
    <source>
        <dbReference type="ARBA" id="ARBA00022741"/>
    </source>
</evidence>
<keyword evidence="7" id="KW-1185">Reference proteome</keyword>
<dbReference type="InterPro" id="IPR011009">
    <property type="entry name" value="Kinase-like_dom_sf"/>
</dbReference>
<dbReference type="Gene3D" id="1.10.510.10">
    <property type="entry name" value="Transferase(Phosphotransferase) domain 1"/>
    <property type="match status" value="1"/>
</dbReference>
<dbReference type="InterPro" id="IPR000719">
    <property type="entry name" value="Prot_kinase_dom"/>
</dbReference>
<dbReference type="Gene3D" id="3.30.200.20">
    <property type="entry name" value="Phosphorylase Kinase, domain 1"/>
    <property type="match status" value="1"/>
</dbReference>
<dbReference type="AlphaFoldDB" id="A0A1X2GN95"/>
<feature type="domain" description="Protein kinase" evidence="5">
    <location>
        <begin position="1"/>
        <end position="221"/>
    </location>
</feature>
<dbReference type="GO" id="GO:0110031">
    <property type="term" value="P:negative regulation of G2/MI transition of meiotic cell cycle"/>
    <property type="evidence" value="ECO:0007669"/>
    <property type="project" value="TreeGrafter"/>
</dbReference>
<evidence type="ECO:0000256" key="4">
    <source>
        <dbReference type="ARBA" id="ARBA00022840"/>
    </source>
</evidence>
<dbReference type="PANTHER" id="PTHR11042">
    <property type="entry name" value="EUKARYOTIC TRANSLATION INITIATION FACTOR 2-ALPHA KINASE EIF2-ALPHA KINASE -RELATED"/>
    <property type="match status" value="1"/>
</dbReference>
<dbReference type="PANTHER" id="PTHR11042:SF190">
    <property type="entry name" value="MITOSIS INHIBITOR PROTEIN KINASE MIK1"/>
    <property type="match status" value="1"/>
</dbReference>
<reference evidence="6 7" key="1">
    <citation type="submission" date="2016-07" db="EMBL/GenBank/DDBJ databases">
        <title>Pervasive Adenine N6-methylation of Active Genes in Fungi.</title>
        <authorList>
            <consortium name="DOE Joint Genome Institute"/>
            <person name="Mondo S.J."/>
            <person name="Dannebaum R.O."/>
            <person name="Kuo R.C."/>
            <person name="Labutti K."/>
            <person name="Haridas S."/>
            <person name="Kuo A."/>
            <person name="Salamov A."/>
            <person name="Ahrendt S.R."/>
            <person name="Lipzen A."/>
            <person name="Sullivan W."/>
            <person name="Andreopoulos W.B."/>
            <person name="Clum A."/>
            <person name="Lindquist E."/>
            <person name="Daum C."/>
            <person name="Ramamoorthy G.K."/>
            <person name="Gryganskyi A."/>
            <person name="Culley D."/>
            <person name="Magnuson J.K."/>
            <person name="James T.Y."/>
            <person name="O'Malley M.A."/>
            <person name="Stajich J.E."/>
            <person name="Spatafora J.W."/>
            <person name="Visel A."/>
            <person name="Grigoriev I.V."/>
        </authorList>
    </citation>
    <scope>NUCLEOTIDE SEQUENCE [LARGE SCALE GENOMIC DNA]</scope>
    <source>
        <strain evidence="6 7">NRRL 3301</strain>
    </source>
</reference>
<gene>
    <name evidence="6" type="ORF">DM01DRAFT_90696</name>
</gene>
<evidence type="ECO:0000256" key="3">
    <source>
        <dbReference type="ARBA" id="ARBA00022777"/>
    </source>
</evidence>
<dbReference type="EMBL" id="MCGT01000008">
    <property type="protein sequence ID" value="ORX57585.1"/>
    <property type="molecule type" value="Genomic_DNA"/>
</dbReference>
<dbReference type="Pfam" id="PF00069">
    <property type="entry name" value="Pkinase"/>
    <property type="match status" value="1"/>
</dbReference>
<dbReference type="PROSITE" id="PS50011">
    <property type="entry name" value="PROTEIN_KINASE_DOM"/>
    <property type="match status" value="1"/>
</dbReference>
<dbReference type="GO" id="GO:0004713">
    <property type="term" value="F:protein tyrosine kinase activity"/>
    <property type="evidence" value="ECO:0007669"/>
    <property type="project" value="TreeGrafter"/>
</dbReference>
<dbReference type="InterPro" id="IPR050339">
    <property type="entry name" value="CC_SR_Kinase"/>
</dbReference>
<dbReference type="STRING" id="101127.A0A1X2GN95"/>
<dbReference type="OrthoDB" id="5337378at2759"/>
<sequence>MNLFTPILTRWRQLMEARNMLAVQDSPHCIHLFNAWEQNGFLYLQMEFGVMSLETFLANQTTVSYGPETWTTLLQIGLGIQAIHDAGVAHLDLKPSNILADEDGVLKIGDFGTSIRCPLAPEEFKGEGDRQYMAPDLIRDEYGKPADMFSFGLIVFKVTTLIDPPDDGEEWEMIRLGDFSNYDKALRKVPWKFREVMKGLLEPQPSDRWAIETFLAGVPAQ</sequence>
<keyword evidence="4" id="KW-0067">ATP-binding</keyword>
<dbReference type="Proteomes" id="UP000242146">
    <property type="component" value="Unassembled WGS sequence"/>
</dbReference>
<evidence type="ECO:0000313" key="7">
    <source>
        <dbReference type="Proteomes" id="UP000242146"/>
    </source>
</evidence>
<organism evidence="6 7">
    <name type="scientific">Hesseltinella vesiculosa</name>
    <dbReference type="NCBI Taxonomy" id="101127"/>
    <lineage>
        <taxon>Eukaryota</taxon>
        <taxon>Fungi</taxon>
        <taxon>Fungi incertae sedis</taxon>
        <taxon>Mucoromycota</taxon>
        <taxon>Mucoromycotina</taxon>
        <taxon>Mucoromycetes</taxon>
        <taxon>Mucorales</taxon>
        <taxon>Cunninghamellaceae</taxon>
        <taxon>Hesseltinella</taxon>
    </lineage>
</organism>
<dbReference type="SMART" id="SM00220">
    <property type="entry name" value="S_TKc"/>
    <property type="match status" value="1"/>
</dbReference>
<dbReference type="GO" id="GO:0005737">
    <property type="term" value="C:cytoplasm"/>
    <property type="evidence" value="ECO:0007669"/>
    <property type="project" value="TreeGrafter"/>
</dbReference>
<evidence type="ECO:0000256" key="1">
    <source>
        <dbReference type="ARBA" id="ARBA00022679"/>
    </source>
</evidence>
<comment type="caution">
    <text evidence="6">The sequence shown here is derived from an EMBL/GenBank/DDBJ whole genome shotgun (WGS) entry which is preliminary data.</text>
</comment>
<dbReference type="GO" id="GO:0005634">
    <property type="term" value="C:nucleus"/>
    <property type="evidence" value="ECO:0007669"/>
    <property type="project" value="TreeGrafter"/>
</dbReference>
<keyword evidence="1" id="KW-0808">Transferase</keyword>
<evidence type="ECO:0000313" key="6">
    <source>
        <dbReference type="EMBL" id="ORX57585.1"/>
    </source>
</evidence>
<evidence type="ECO:0000259" key="5">
    <source>
        <dbReference type="PROSITE" id="PS50011"/>
    </source>
</evidence>
<accession>A0A1X2GN95</accession>